<evidence type="ECO:0000256" key="1">
    <source>
        <dbReference type="ARBA" id="ARBA00008359"/>
    </source>
</evidence>
<name>A0A9P6VI14_9HELO</name>
<keyword evidence="3" id="KW-1185">Reference proteome</keyword>
<dbReference type="GO" id="GO:0003677">
    <property type="term" value="F:DNA binding"/>
    <property type="evidence" value="ECO:0007669"/>
    <property type="project" value="TreeGrafter"/>
</dbReference>
<proteinExistence type="inferred from homology"/>
<evidence type="ECO:0000313" key="3">
    <source>
        <dbReference type="Proteomes" id="UP000785200"/>
    </source>
</evidence>
<dbReference type="Proteomes" id="UP000785200">
    <property type="component" value="Unassembled WGS sequence"/>
</dbReference>
<dbReference type="Pfam" id="PF09729">
    <property type="entry name" value="Gti1_Pac2"/>
    <property type="match status" value="1"/>
</dbReference>
<sequence>MVSSSPLSPTFYGHIASTQDALLLFEACLSGNHNHVARRPHDRERATMIKSGNVFIYEEHSSGIKRWTDGVPWSPSRLLGNFLVYRELERPFPPGEKKRAVKRSKRLPGISKALETSEVLGLGLGNGYHGASAPASTFDSSSSSALSKETERSLIGSLVDSYGFKEGGLVKKTISVTVGRVSHHLVSYYTVADVMNNTLSTPTKDPRFQHITPRPDLITRQNFRSPIDEIDNLDRIDERSFYNAFANARNGHEMSANENTSQHPVPIPEPLITYPQSSSLFNSSIMPPNSAYCDETTSYGGRFAQSSGLYPTPKTENYEMGSDRQHRYGSVIGINPDNTGSQIPSVNTNFPQRVSNYDQLGRSVDSGISGISTGSDESRFTNDSGYSSAALYGVLRESQNGQHNYSAQRSLPTPTMQTPYNRQTTNLYGRMENPVKPGSMWSIGNASAGHAHYMIPHPVQHQQWANTGMP</sequence>
<reference evidence="2" key="1">
    <citation type="submission" date="2019-07" db="EMBL/GenBank/DDBJ databases">
        <title>Hyphodiscus hymeniophilus genome sequencing and assembly.</title>
        <authorList>
            <person name="Kramer G."/>
            <person name="Nodwell J."/>
        </authorList>
    </citation>
    <scope>NUCLEOTIDE SEQUENCE</scope>
    <source>
        <strain evidence="2">ATCC 34498</strain>
    </source>
</reference>
<gene>
    <name evidence="2" type="ORF">D0Z07_5480</name>
</gene>
<organism evidence="2 3">
    <name type="scientific">Hyphodiscus hymeniophilus</name>
    <dbReference type="NCBI Taxonomy" id="353542"/>
    <lineage>
        <taxon>Eukaryota</taxon>
        <taxon>Fungi</taxon>
        <taxon>Dikarya</taxon>
        <taxon>Ascomycota</taxon>
        <taxon>Pezizomycotina</taxon>
        <taxon>Leotiomycetes</taxon>
        <taxon>Helotiales</taxon>
        <taxon>Hyphodiscaceae</taxon>
        <taxon>Hyphodiscus</taxon>
    </lineage>
</organism>
<dbReference type="InterPro" id="IPR018608">
    <property type="entry name" value="Gti1/Pac2"/>
</dbReference>
<protein>
    <submittedName>
        <fullName evidence="2">Global transcription regulator sge1</fullName>
    </submittedName>
</protein>
<accession>A0A9P6VI14</accession>
<dbReference type="PANTHER" id="PTHR28027">
    <property type="entry name" value="TRANSCRIPTIONAL REGULATOR MIT1"/>
    <property type="match status" value="1"/>
</dbReference>
<dbReference type="EMBL" id="VNKQ01000010">
    <property type="protein sequence ID" value="KAG0648476.1"/>
    <property type="molecule type" value="Genomic_DNA"/>
</dbReference>
<dbReference type="PANTHER" id="PTHR28027:SF2">
    <property type="entry name" value="TRANSCRIPTIONAL REGULATOR MIT1"/>
    <property type="match status" value="1"/>
</dbReference>
<evidence type="ECO:0000313" key="2">
    <source>
        <dbReference type="EMBL" id="KAG0648476.1"/>
    </source>
</evidence>
<dbReference type="AlphaFoldDB" id="A0A9P6VI14"/>
<dbReference type="OrthoDB" id="5319641at2759"/>
<comment type="similarity">
    <text evidence="1">Belongs to the MIT1/WOR1 family.</text>
</comment>
<comment type="caution">
    <text evidence="2">The sequence shown here is derived from an EMBL/GenBank/DDBJ whole genome shotgun (WGS) entry which is preliminary data.</text>
</comment>